<comment type="caution">
    <text evidence="13">The sequence shown here is derived from an EMBL/GenBank/DDBJ whole genome shotgun (WGS) entry which is preliminary data.</text>
</comment>
<comment type="cofactor">
    <cofactor evidence="11">
        <name>Mn(2+)</name>
        <dbReference type="ChEBI" id="CHEBI:29035"/>
    </cofactor>
</comment>
<keyword evidence="13" id="KW-0012">Acyltransferase</keyword>
<dbReference type="Pfam" id="PF00682">
    <property type="entry name" value="HMGL-like"/>
    <property type="match status" value="1"/>
</dbReference>
<dbReference type="RefSeq" id="WP_371862061.1">
    <property type="nucleotide sequence ID" value="NZ_BJXM01000004.1"/>
</dbReference>
<dbReference type="Proteomes" id="UP000266178">
    <property type="component" value="Unassembled WGS sequence"/>
</dbReference>
<keyword evidence="10 11" id="KW-0100">Branched-chain amino acid biosynthesis</keyword>
<dbReference type="EMBL" id="QWLB01000002">
    <property type="protein sequence ID" value="RIH93897.1"/>
    <property type="molecule type" value="Genomic_DNA"/>
</dbReference>
<dbReference type="NCBIfam" id="NF002086">
    <property type="entry name" value="PRK00915.1-3"/>
    <property type="match status" value="1"/>
</dbReference>
<evidence type="ECO:0000256" key="5">
    <source>
        <dbReference type="ARBA" id="ARBA00022430"/>
    </source>
</evidence>
<comment type="function">
    <text evidence="11">Catalyzes the condensation of the acetyl group of acetyl-CoA with 3-methyl-2-oxobutanoate (2-ketoisovalerate) to form 3-carboxy-3-hydroxy-4-methylpentanoate (2-isopropylmalate).</text>
</comment>
<evidence type="ECO:0000256" key="1">
    <source>
        <dbReference type="ARBA" id="ARBA00004689"/>
    </source>
</evidence>
<dbReference type="Pfam" id="PF08502">
    <property type="entry name" value="LeuA_dimer"/>
    <property type="match status" value="1"/>
</dbReference>
<evidence type="ECO:0000256" key="9">
    <source>
        <dbReference type="ARBA" id="ARBA00023211"/>
    </source>
</evidence>
<evidence type="ECO:0000259" key="12">
    <source>
        <dbReference type="PROSITE" id="PS50991"/>
    </source>
</evidence>
<feature type="binding site" evidence="11">
    <location>
        <position position="237"/>
    </location>
    <ligand>
        <name>Mn(2+)</name>
        <dbReference type="ChEBI" id="CHEBI:29035"/>
    </ligand>
</feature>
<evidence type="ECO:0000256" key="3">
    <source>
        <dbReference type="ARBA" id="ARBA00012973"/>
    </source>
</evidence>
<evidence type="ECO:0000256" key="6">
    <source>
        <dbReference type="ARBA" id="ARBA00022605"/>
    </source>
</evidence>
<dbReference type="NCBIfam" id="TIGR00973">
    <property type="entry name" value="leuA_bact"/>
    <property type="match status" value="1"/>
</dbReference>
<dbReference type="HAMAP" id="MF_01025">
    <property type="entry name" value="LeuA_type1"/>
    <property type="match status" value="1"/>
</dbReference>
<dbReference type="CDD" id="cd07940">
    <property type="entry name" value="DRE_TIM_IPMS"/>
    <property type="match status" value="1"/>
</dbReference>
<name>A0A399FBA8_9DEIN</name>
<comment type="catalytic activity">
    <reaction evidence="11">
        <text>3-methyl-2-oxobutanoate + acetyl-CoA + H2O = (2S)-2-isopropylmalate + CoA + H(+)</text>
        <dbReference type="Rhea" id="RHEA:21524"/>
        <dbReference type="ChEBI" id="CHEBI:1178"/>
        <dbReference type="ChEBI" id="CHEBI:11851"/>
        <dbReference type="ChEBI" id="CHEBI:15377"/>
        <dbReference type="ChEBI" id="CHEBI:15378"/>
        <dbReference type="ChEBI" id="CHEBI:57287"/>
        <dbReference type="ChEBI" id="CHEBI:57288"/>
        <dbReference type="EC" id="2.3.3.13"/>
    </reaction>
</comment>
<dbReference type="GO" id="GO:0003985">
    <property type="term" value="F:acetyl-CoA C-acetyltransferase activity"/>
    <property type="evidence" value="ECO:0007669"/>
    <property type="project" value="UniProtKB-UniRule"/>
</dbReference>
<dbReference type="AlphaFoldDB" id="A0A399FBA8"/>
<dbReference type="GO" id="GO:0009098">
    <property type="term" value="P:L-leucine biosynthetic process"/>
    <property type="evidence" value="ECO:0007669"/>
    <property type="project" value="UniProtKB-UniRule"/>
</dbReference>
<keyword evidence="11" id="KW-0963">Cytoplasm</keyword>
<evidence type="ECO:0000256" key="10">
    <source>
        <dbReference type="ARBA" id="ARBA00023304"/>
    </source>
</evidence>
<keyword evidence="5 11" id="KW-0432">Leucine biosynthesis</keyword>
<feature type="binding site" evidence="11">
    <location>
        <position position="203"/>
    </location>
    <ligand>
        <name>Mn(2+)</name>
        <dbReference type="ChEBI" id="CHEBI:29035"/>
    </ligand>
</feature>
<evidence type="ECO:0000313" key="14">
    <source>
        <dbReference type="Proteomes" id="UP000266178"/>
    </source>
</evidence>
<reference evidence="13 14" key="1">
    <citation type="submission" date="2018-08" db="EMBL/GenBank/DDBJ databases">
        <title>Meiothermus granaticius genome AF-68 sequencing project.</title>
        <authorList>
            <person name="Da Costa M.S."/>
            <person name="Albuquerque L."/>
            <person name="Raposo P."/>
            <person name="Froufe H.J.C."/>
            <person name="Barroso C.S."/>
            <person name="Egas C."/>
        </authorList>
    </citation>
    <scope>NUCLEOTIDE SEQUENCE [LARGE SCALE GENOMIC DNA]</scope>
    <source>
        <strain evidence="13 14">AF-68</strain>
    </source>
</reference>
<dbReference type="SUPFAM" id="SSF51569">
    <property type="entry name" value="Aldolase"/>
    <property type="match status" value="1"/>
</dbReference>
<keyword evidence="6 11" id="KW-0028">Amino-acid biosynthesis</keyword>
<feature type="region of interest" description="Regulatory domain" evidence="11">
    <location>
        <begin position="390"/>
        <end position="519"/>
    </location>
</feature>
<feature type="binding site" evidence="11">
    <location>
        <position position="201"/>
    </location>
    <ligand>
        <name>Mn(2+)</name>
        <dbReference type="ChEBI" id="CHEBI:29035"/>
    </ligand>
</feature>
<dbReference type="PANTHER" id="PTHR10277">
    <property type="entry name" value="HOMOCITRATE SYNTHASE-RELATED"/>
    <property type="match status" value="1"/>
</dbReference>
<keyword evidence="14" id="KW-1185">Reference proteome</keyword>
<protein>
    <recommendedName>
        <fullName evidence="4 11">2-isopropylmalate synthase</fullName>
        <ecNumber evidence="3 11">2.3.3.13</ecNumber>
    </recommendedName>
    <alternativeName>
        <fullName evidence="11">Alpha-IPM synthase</fullName>
    </alternativeName>
    <alternativeName>
        <fullName evidence="11">Alpha-isopropylmalate synthase</fullName>
    </alternativeName>
</protein>
<dbReference type="Gene3D" id="3.20.20.70">
    <property type="entry name" value="Aldolase class I"/>
    <property type="match status" value="1"/>
</dbReference>
<dbReference type="SMART" id="SM00917">
    <property type="entry name" value="LeuA_dimer"/>
    <property type="match status" value="1"/>
</dbReference>
<dbReference type="InterPro" id="IPR013785">
    <property type="entry name" value="Aldolase_TIM"/>
</dbReference>
<dbReference type="Gene3D" id="3.30.160.270">
    <property type="match status" value="1"/>
</dbReference>
<comment type="similarity">
    <text evidence="2 11">Belongs to the alpha-IPM synthase/homocitrate synthase family. LeuA type 1 subfamily.</text>
</comment>
<gene>
    <name evidence="13" type="primary">leuA_1</name>
    <name evidence="11" type="synonym">leuA</name>
    <name evidence="13" type="ORF">Mgrana_00246</name>
</gene>
<dbReference type="EC" id="2.3.3.13" evidence="3 11"/>
<accession>A0A399FBA8</accession>
<proteinExistence type="inferred from homology"/>
<dbReference type="PROSITE" id="PS50991">
    <property type="entry name" value="PYR_CT"/>
    <property type="match status" value="1"/>
</dbReference>
<comment type="pathway">
    <text evidence="1 11">Amino-acid biosynthesis; L-leucine biosynthesis; L-leucine from 3-methyl-2-oxobutanoate: step 1/4.</text>
</comment>
<evidence type="ECO:0000256" key="11">
    <source>
        <dbReference type="HAMAP-Rule" id="MF_01025"/>
    </source>
</evidence>
<dbReference type="InterPro" id="IPR036230">
    <property type="entry name" value="LeuA_allosteric_dom_sf"/>
</dbReference>
<evidence type="ECO:0000256" key="7">
    <source>
        <dbReference type="ARBA" id="ARBA00022679"/>
    </source>
</evidence>
<evidence type="ECO:0000313" key="13">
    <source>
        <dbReference type="EMBL" id="RIH93897.1"/>
    </source>
</evidence>
<evidence type="ECO:0000256" key="4">
    <source>
        <dbReference type="ARBA" id="ARBA00018198"/>
    </source>
</evidence>
<comment type="subunit">
    <text evidence="11">Homodimer.</text>
</comment>
<dbReference type="SUPFAM" id="SSF110921">
    <property type="entry name" value="2-isopropylmalate synthase LeuA, allosteric (dimerisation) domain"/>
    <property type="match status" value="1"/>
</dbReference>
<dbReference type="PANTHER" id="PTHR10277:SF9">
    <property type="entry name" value="2-ISOPROPYLMALATE SYNTHASE 1, CHLOROPLASTIC-RELATED"/>
    <property type="match status" value="1"/>
</dbReference>
<evidence type="ECO:0000256" key="8">
    <source>
        <dbReference type="ARBA" id="ARBA00022723"/>
    </source>
</evidence>
<dbReference type="InterPro" id="IPR054691">
    <property type="entry name" value="LeuA/HCS_post-cat"/>
</dbReference>
<dbReference type="GO" id="GO:0005737">
    <property type="term" value="C:cytoplasm"/>
    <property type="evidence" value="ECO:0007669"/>
    <property type="project" value="UniProtKB-UniRule"/>
</dbReference>
<keyword evidence="7 11" id="KW-0808">Transferase</keyword>
<feature type="domain" description="Pyruvate carboxyltransferase" evidence="12">
    <location>
        <begin position="4"/>
        <end position="266"/>
    </location>
</feature>
<organism evidence="13 14">
    <name type="scientific">Meiothermus granaticius NBRC 107808</name>
    <dbReference type="NCBI Taxonomy" id="1227551"/>
    <lineage>
        <taxon>Bacteria</taxon>
        <taxon>Thermotogati</taxon>
        <taxon>Deinococcota</taxon>
        <taxon>Deinococci</taxon>
        <taxon>Thermales</taxon>
        <taxon>Thermaceae</taxon>
        <taxon>Meiothermus</taxon>
    </lineage>
</organism>
<dbReference type="PROSITE" id="PS00815">
    <property type="entry name" value="AIPM_HOMOCIT_SYNTH_1"/>
    <property type="match status" value="1"/>
</dbReference>
<dbReference type="InterPro" id="IPR050073">
    <property type="entry name" value="2-IPM_HCS-like"/>
</dbReference>
<dbReference type="InterPro" id="IPR013709">
    <property type="entry name" value="2-isopropylmalate_synth_dimer"/>
</dbReference>
<keyword evidence="9 11" id="KW-0464">Manganese</keyword>
<dbReference type="Gene3D" id="1.10.238.260">
    <property type="match status" value="1"/>
</dbReference>
<keyword evidence="8 11" id="KW-0479">Metal-binding</keyword>
<dbReference type="PROSITE" id="PS00816">
    <property type="entry name" value="AIPM_HOMOCIT_SYNTH_2"/>
    <property type="match status" value="1"/>
</dbReference>
<dbReference type="FunFam" id="3.20.20.70:FF:000010">
    <property type="entry name" value="2-isopropylmalate synthase"/>
    <property type="match status" value="1"/>
</dbReference>
<dbReference type="GO" id="GO:0003852">
    <property type="term" value="F:2-isopropylmalate synthase activity"/>
    <property type="evidence" value="ECO:0007669"/>
    <property type="project" value="UniProtKB-UniRule"/>
</dbReference>
<dbReference type="InterPro" id="IPR000891">
    <property type="entry name" value="PYR_CT"/>
</dbReference>
<dbReference type="GO" id="GO:0030145">
    <property type="term" value="F:manganese ion binding"/>
    <property type="evidence" value="ECO:0007669"/>
    <property type="project" value="UniProtKB-UniRule"/>
</dbReference>
<evidence type="ECO:0000256" key="2">
    <source>
        <dbReference type="ARBA" id="ARBA00009396"/>
    </source>
</evidence>
<dbReference type="InterPro" id="IPR002034">
    <property type="entry name" value="AIPM/Hcit_synth_CS"/>
</dbReference>
<dbReference type="UniPathway" id="UPA00048">
    <property type="reaction ID" value="UER00070"/>
</dbReference>
<dbReference type="Pfam" id="PF22617">
    <property type="entry name" value="HCS_D2"/>
    <property type="match status" value="1"/>
</dbReference>
<sequence length="519" mass="56424">MRHVRIFDTTLRDGEQSPGVALSLQQKLEIAHALARLNVDIIEAGFPVNGAAEFECVSRIAREVQGPVICGLARTHKLDIERAAAALEKAEKKRIHVFTSASKVHLEYMLKKTPEQVLELTDQMVRYAREFTDDVEFSAQDVMRAEFDFVRKLYQTAIAAGATTINIPDTTGYGTPPEYGAVIKRIYDEVVQGREVHISAHCHDDLGMATANSLAAVENGATQIECTINGIGERAGNTSLEEVVMALYVRRDHYKAKTQIHTRELYRISRMVERYSGMVVQANKAIVGDNAFAHESGIHQDGVIKNKETYEIMNAELVGREAAVLVLGKHSGKAAVKKAFADLGYTLDEAQFAAVFARFREIVERKGPIQTEELRALVESETAPTANLFTLEHVQFFSGSGLLPTATVKVATPGGMVTATATGDGPVDAVYKALAEAVKMRPELDLYRVESVTGSTEALGEVTVKLKLGEVQATGAGVSPDIIEASARAYLDAANKLAAGQAARQPRSLEEVQRSGLGK</sequence>
<dbReference type="InterPro" id="IPR005671">
    <property type="entry name" value="LeuA_bact_synth"/>
</dbReference>
<dbReference type="FunFam" id="1.10.238.260:FF:000001">
    <property type="entry name" value="2-isopropylmalate synthase"/>
    <property type="match status" value="1"/>
</dbReference>
<feature type="binding site" evidence="11">
    <location>
        <position position="13"/>
    </location>
    <ligand>
        <name>Mn(2+)</name>
        <dbReference type="ChEBI" id="CHEBI:29035"/>
    </ligand>
</feature>